<dbReference type="GO" id="GO:0050660">
    <property type="term" value="F:flavin adenine dinucleotide binding"/>
    <property type="evidence" value="ECO:0007669"/>
    <property type="project" value="TreeGrafter"/>
</dbReference>
<evidence type="ECO:0000256" key="12">
    <source>
        <dbReference type="ARBA" id="ARBA00031183"/>
    </source>
</evidence>
<keyword evidence="6 13" id="KW-0963">Cytoplasm</keyword>
<evidence type="ECO:0000313" key="17">
    <source>
        <dbReference type="EMBL" id="KJY68165.1"/>
    </source>
</evidence>
<evidence type="ECO:0000256" key="13">
    <source>
        <dbReference type="HAMAP-Rule" id="MF_00247"/>
    </source>
</evidence>
<dbReference type="NCBIfam" id="NF003585">
    <property type="entry name" value="PRK05249.1"/>
    <property type="match status" value="1"/>
</dbReference>
<evidence type="ECO:0000256" key="2">
    <source>
        <dbReference type="ARBA" id="ARBA00004496"/>
    </source>
</evidence>
<dbReference type="EMBL" id="JXXR01000023">
    <property type="protein sequence ID" value="KJY68165.1"/>
    <property type="molecule type" value="Genomic_DNA"/>
</dbReference>
<dbReference type="PANTHER" id="PTHR22912">
    <property type="entry name" value="DISULFIDE OXIDOREDUCTASE"/>
    <property type="match status" value="1"/>
</dbReference>
<evidence type="ECO:0000256" key="8">
    <source>
        <dbReference type="ARBA" id="ARBA00022827"/>
    </source>
</evidence>
<feature type="domain" description="FAD/NAD(P)-binding" evidence="16">
    <location>
        <begin position="7"/>
        <end position="326"/>
    </location>
</feature>
<dbReference type="Gene3D" id="3.50.50.60">
    <property type="entry name" value="FAD/NAD(P)-binding domain"/>
    <property type="match status" value="2"/>
</dbReference>
<dbReference type="PRINTS" id="PR00411">
    <property type="entry name" value="PNDRDTASEI"/>
</dbReference>
<dbReference type="InterPro" id="IPR023753">
    <property type="entry name" value="FAD/NAD-binding_dom"/>
</dbReference>
<dbReference type="SUPFAM" id="SSF51905">
    <property type="entry name" value="FAD/NAD(P)-binding domain"/>
    <property type="match status" value="1"/>
</dbReference>
<dbReference type="InterPro" id="IPR016156">
    <property type="entry name" value="FAD/NAD-linked_Rdtase_dimer_sf"/>
</dbReference>
<evidence type="ECO:0000256" key="1">
    <source>
        <dbReference type="ARBA" id="ARBA00002842"/>
    </source>
</evidence>
<keyword evidence="11 13" id="KW-0520">NAD</keyword>
<dbReference type="HAMAP" id="MF_00247">
    <property type="entry name" value="SthA"/>
    <property type="match status" value="1"/>
</dbReference>
<keyword evidence="7 13" id="KW-0285">Flavoprotein</keyword>
<dbReference type="PANTHER" id="PTHR22912:SF93">
    <property type="entry name" value="SOLUBLE PYRIDINE NUCLEOTIDE TRANSHYDROGENASE"/>
    <property type="match status" value="1"/>
</dbReference>
<dbReference type="InterPro" id="IPR001100">
    <property type="entry name" value="Pyr_nuc-diS_OxRdtase"/>
</dbReference>
<protein>
    <recommendedName>
        <fullName evidence="5 13">Soluble pyridine nucleotide transhydrogenase</fullName>
        <shortName evidence="13">STH</shortName>
        <ecNumber evidence="4 13">1.6.1.1</ecNumber>
    </recommendedName>
    <alternativeName>
        <fullName evidence="12 13">NAD(P)(+) transhydrogenase [B-specific]</fullName>
    </alternativeName>
</protein>
<dbReference type="FunFam" id="3.50.50.60:FF:000008">
    <property type="entry name" value="Soluble pyridine nucleotide transhydrogenase"/>
    <property type="match status" value="1"/>
</dbReference>
<comment type="catalytic activity">
    <reaction evidence="13">
        <text>NAD(+) + NADPH = NADH + NADP(+)</text>
        <dbReference type="Rhea" id="RHEA:11692"/>
        <dbReference type="ChEBI" id="CHEBI:57540"/>
        <dbReference type="ChEBI" id="CHEBI:57783"/>
        <dbReference type="ChEBI" id="CHEBI:57945"/>
        <dbReference type="ChEBI" id="CHEBI:58349"/>
        <dbReference type="EC" id="1.6.1.1"/>
    </reaction>
</comment>
<comment type="function">
    <text evidence="1 13">Conversion of NADPH, generated by peripheral catabolic pathways, to NADH, which can enter the respiratory chain for energy generation.</text>
</comment>
<feature type="binding site" evidence="14">
    <location>
        <position position="311"/>
    </location>
    <ligand>
        <name>FAD</name>
        <dbReference type="ChEBI" id="CHEBI:57692"/>
    </ligand>
</feature>
<dbReference type="InterPro" id="IPR004099">
    <property type="entry name" value="Pyr_nucl-diS_OxRdtase_dimer"/>
</dbReference>
<dbReference type="FunFam" id="3.30.390.30:FF:000002">
    <property type="entry name" value="Soluble pyridine nucleotide transhydrogenase"/>
    <property type="match status" value="1"/>
</dbReference>
<comment type="subcellular location">
    <subcellularLocation>
        <location evidence="2 13">Cytoplasm</location>
    </subcellularLocation>
</comment>
<dbReference type="RefSeq" id="WP_019274068.1">
    <property type="nucleotide sequence ID" value="NZ_CP016556.1"/>
</dbReference>
<dbReference type="AlphaFoldDB" id="A0A837G2P4"/>
<feature type="binding site" evidence="13">
    <location>
        <begin position="36"/>
        <end position="45"/>
    </location>
    <ligand>
        <name>FAD</name>
        <dbReference type="ChEBI" id="CHEBI:57692"/>
    </ligand>
</feature>
<feature type="binding site" evidence="14">
    <location>
        <position position="270"/>
    </location>
    <ligand>
        <name>NAD(+)</name>
        <dbReference type="ChEBI" id="CHEBI:57540"/>
    </ligand>
</feature>
<dbReference type="GO" id="GO:0003957">
    <property type="term" value="F:NAD(P)+ transhydrogenase (Si-specific) activity"/>
    <property type="evidence" value="ECO:0007669"/>
    <property type="project" value="UniProtKB-UniRule"/>
</dbReference>
<feature type="binding site" evidence="14">
    <location>
        <position position="54"/>
    </location>
    <ligand>
        <name>FAD</name>
        <dbReference type="ChEBI" id="CHEBI:57692"/>
    </ligand>
</feature>
<dbReference type="EC" id="1.6.1.1" evidence="4 13"/>
<comment type="cofactor">
    <cofactor evidence="13 14">
        <name>FAD</name>
        <dbReference type="ChEBI" id="CHEBI:57692"/>
    </cofactor>
    <text evidence="13 14">Binds 1 FAD per subunit.</text>
</comment>
<comment type="similarity">
    <text evidence="3 13">Belongs to the class-I pyridine nucleotide-disulfide oxidoreductase family.</text>
</comment>
<feature type="binding site" evidence="14">
    <location>
        <begin position="183"/>
        <end position="190"/>
    </location>
    <ligand>
        <name>NAD(+)</name>
        <dbReference type="ChEBI" id="CHEBI:57540"/>
    </ligand>
</feature>
<evidence type="ECO:0000256" key="3">
    <source>
        <dbReference type="ARBA" id="ARBA00007532"/>
    </source>
</evidence>
<evidence type="ECO:0000256" key="4">
    <source>
        <dbReference type="ARBA" id="ARBA00012772"/>
    </source>
</evidence>
<keyword evidence="9 13" id="KW-0521">NADP</keyword>
<keyword evidence="10 13" id="KW-0560">Oxidoreductase</keyword>
<dbReference type="PIRSF" id="PIRSF000350">
    <property type="entry name" value="Mercury_reductase_MerA"/>
    <property type="match status" value="1"/>
</dbReference>
<gene>
    <name evidence="13" type="primary">sthA</name>
    <name evidence="17" type="ORF">TW71_20795</name>
</gene>
<dbReference type="GO" id="GO:0006739">
    <property type="term" value="P:NADP+ metabolic process"/>
    <property type="evidence" value="ECO:0007669"/>
    <property type="project" value="UniProtKB-UniRule"/>
</dbReference>
<sequence>MAESNHFDVIVIGSGPGGEGAAMGLTKAGLNVAIVEKESSVGGGCTHWGTIPSKALRHAVSRIIEFNNNPLFCHNNTSLHSTFSNILGHAKSVIDKQTRLRQGFYDRNQCSLIFGTARFTDKYTIAVTQADGTEELYSADRFVIATGSRPYQPADVDFMHERIYDSDSILSLKHDPRHIIIYGAGVIGCEYASIFRGLGVKTDLINTRDRLLSFLDNEVSDALSYHFWNSGVVIRNDETYEKIEGTEDGVIIHLESGKKMRADCILYANGRTGNTDKLNLSAVGLNADSRGQLTVDSNYQTEVDHIYAVGDVIGYPSLASAAYDQGRYVAQAINKGQADGNLIEDIPTGIYTIPEISSVGKTEQELTAAKVPYEVGRSSFKHLARAQIAGKDIGSLKILFHRETKEILGIHCFGERAAEIIHIGQAIMEQKGEANTIEYFVNTTFNYPTMAEAYRVAALNGLNRLF</sequence>
<evidence type="ECO:0000259" key="15">
    <source>
        <dbReference type="Pfam" id="PF02852"/>
    </source>
</evidence>
<name>A0A837G2P4_9VIBR</name>
<dbReference type="Pfam" id="PF07992">
    <property type="entry name" value="Pyr_redox_2"/>
    <property type="match status" value="1"/>
</dbReference>
<evidence type="ECO:0000256" key="14">
    <source>
        <dbReference type="PIRSR" id="PIRSR000350-3"/>
    </source>
</evidence>
<keyword evidence="8 13" id="KW-0274">FAD</keyword>
<evidence type="ECO:0000256" key="7">
    <source>
        <dbReference type="ARBA" id="ARBA00022630"/>
    </source>
</evidence>
<dbReference type="Gene3D" id="3.30.390.30">
    <property type="match status" value="1"/>
</dbReference>
<feature type="binding site" evidence="14">
    <location>
        <begin position="146"/>
        <end position="148"/>
    </location>
    <ligand>
        <name>FAD</name>
        <dbReference type="ChEBI" id="CHEBI:57692"/>
    </ligand>
</feature>
<dbReference type="Pfam" id="PF02852">
    <property type="entry name" value="Pyr_redox_dim"/>
    <property type="match status" value="1"/>
</dbReference>
<evidence type="ECO:0000256" key="6">
    <source>
        <dbReference type="ARBA" id="ARBA00022490"/>
    </source>
</evidence>
<dbReference type="GO" id="GO:0004148">
    <property type="term" value="F:dihydrolipoyl dehydrogenase (NADH) activity"/>
    <property type="evidence" value="ECO:0007669"/>
    <property type="project" value="TreeGrafter"/>
</dbReference>
<dbReference type="InterPro" id="IPR022962">
    <property type="entry name" value="STH_gammaproteobact"/>
</dbReference>
<dbReference type="GO" id="GO:0005829">
    <property type="term" value="C:cytosol"/>
    <property type="evidence" value="ECO:0007669"/>
    <property type="project" value="TreeGrafter"/>
</dbReference>
<proteinExistence type="inferred from homology"/>
<evidence type="ECO:0000256" key="5">
    <source>
        <dbReference type="ARBA" id="ARBA00016603"/>
    </source>
</evidence>
<dbReference type="GO" id="GO:0006103">
    <property type="term" value="P:2-oxoglutarate metabolic process"/>
    <property type="evidence" value="ECO:0007669"/>
    <property type="project" value="TreeGrafter"/>
</dbReference>
<dbReference type="InterPro" id="IPR036188">
    <property type="entry name" value="FAD/NAD-bd_sf"/>
</dbReference>
<keyword evidence="14" id="KW-0547">Nucleotide-binding</keyword>
<dbReference type="SUPFAM" id="SSF55424">
    <property type="entry name" value="FAD/NAD-linked reductases, dimerisation (C-terminal) domain"/>
    <property type="match status" value="1"/>
</dbReference>
<reference evidence="17" key="1">
    <citation type="journal article" date="2015" name="BMC Genomics">
        <title>Genome mining reveals unlocked bioactive potential of marine Gram-negative bacteria.</title>
        <authorList>
            <person name="Machado H."/>
            <person name="Sonnenschein E.C."/>
            <person name="Melchiorsen J."/>
            <person name="Gram L."/>
        </authorList>
    </citation>
    <scope>NUCLEOTIDE SEQUENCE</scope>
    <source>
        <strain evidence="17">S2052</strain>
    </source>
</reference>
<dbReference type="PRINTS" id="PR00368">
    <property type="entry name" value="FADPNR"/>
</dbReference>
<evidence type="ECO:0000256" key="9">
    <source>
        <dbReference type="ARBA" id="ARBA00022857"/>
    </source>
</evidence>
<feature type="domain" description="Pyridine nucleotide-disulphide oxidoreductase dimerisation" evidence="15">
    <location>
        <begin position="346"/>
        <end position="457"/>
    </location>
</feature>
<accession>A0A837G2P4</accession>
<evidence type="ECO:0000256" key="11">
    <source>
        <dbReference type="ARBA" id="ARBA00023027"/>
    </source>
</evidence>
<dbReference type="InterPro" id="IPR050151">
    <property type="entry name" value="Class-I_Pyr_Nuc-Dis_Oxidored"/>
</dbReference>
<comment type="caution">
    <text evidence="17">The sequence shown here is derived from an EMBL/GenBank/DDBJ whole genome shotgun (WGS) entry which is preliminary data.</text>
</comment>
<evidence type="ECO:0000259" key="16">
    <source>
        <dbReference type="Pfam" id="PF07992"/>
    </source>
</evidence>
<organism evidence="17">
    <name type="scientific">Vibrio coralliilyticus</name>
    <dbReference type="NCBI Taxonomy" id="190893"/>
    <lineage>
        <taxon>Bacteria</taxon>
        <taxon>Pseudomonadati</taxon>
        <taxon>Pseudomonadota</taxon>
        <taxon>Gammaproteobacteria</taxon>
        <taxon>Vibrionales</taxon>
        <taxon>Vibrionaceae</taxon>
        <taxon>Vibrio</taxon>
    </lineage>
</organism>
<evidence type="ECO:0000256" key="10">
    <source>
        <dbReference type="ARBA" id="ARBA00023002"/>
    </source>
</evidence>